<evidence type="ECO:0000259" key="3">
    <source>
        <dbReference type="Pfam" id="PF09335"/>
    </source>
</evidence>
<dbReference type="PANTHER" id="PTHR42709:SF9">
    <property type="entry name" value="ALKALINE PHOSPHATASE LIKE PROTEIN"/>
    <property type="match status" value="1"/>
</dbReference>
<evidence type="ECO:0000313" key="4">
    <source>
        <dbReference type="EMBL" id="GEB35571.1"/>
    </source>
</evidence>
<feature type="transmembrane region" description="Helical" evidence="2">
    <location>
        <begin position="112"/>
        <end position="132"/>
    </location>
</feature>
<keyword evidence="2" id="KW-1133">Transmembrane helix</keyword>
<dbReference type="AlphaFoldDB" id="A0A4Y3PX56"/>
<sequence>MEEENVFLEVAVEQHLDFFVMKYGYVGVFFSLALGVIGLPIPDEVLMTYTGYAVSRGVLQMPFAVLSAFLGAAAGITVSYLIASKWGLPLLLKVGPYLHLNPKKIESTQKLFAKYGTFLLIVGYFLPGVRHITAYLAGMSGMKYRVFAVFAYTGAFLWSITFLLLGRALEKEWFKVTVYVRHYGLTFLLIGGAIAIAWYLLVKYRQSVKT</sequence>
<feature type="transmembrane region" description="Helical" evidence="2">
    <location>
        <begin position="63"/>
        <end position="83"/>
    </location>
</feature>
<reference evidence="4 5" key="1">
    <citation type="submission" date="2019-06" db="EMBL/GenBank/DDBJ databases">
        <title>Whole genome shotgun sequence of Brevibacillus parabrevis NBRC 12334.</title>
        <authorList>
            <person name="Hosoyama A."/>
            <person name="Uohara A."/>
            <person name="Ohji S."/>
            <person name="Ichikawa N."/>
        </authorList>
    </citation>
    <scope>NUCLEOTIDE SEQUENCE [LARGE SCALE GENOMIC DNA]</scope>
    <source>
        <strain evidence="4 5">NBRC 12334</strain>
    </source>
</reference>
<dbReference type="PANTHER" id="PTHR42709">
    <property type="entry name" value="ALKALINE PHOSPHATASE LIKE PROTEIN"/>
    <property type="match status" value="1"/>
</dbReference>
<comment type="similarity">
    <text evidence="1">Belongs to the DedA family.</text>
</comment>
<accession>A0A4Y3PX56</accession>
<comment type="caution">
    <text evidence="4">The sequence shown here is derived from an EMBL/GenBank/DDBJ whole genome shotgun (WGS) entry which is preliminary data.</text>
</comment>
<dbReference type="Pfam" id="PF09335">
    <property type="entry name" value="VTT_dom"/>
    <property type="match status" value="1"/>
</dbReference>
<dbReference type="STRING" id="54914.AV540_00175"/>
<feature type="transmembrane region" description="Helical" evidence="2">
    <location>
        <begin position="144"/>
        <end position="165"/>
    </location>
</feature>
<protein>
    <submittedName>
        <fullName evidence="4">Alkaline phosphatase</fullName>
    </submittedName>
</protein>
<keyword evidence="2" id="KW-0472">Membrane</keyword>
<evidence type="ECO:0000256" key="1">
    <source>
        <dbReference type="ARBA" id="ARBA00010792"/>
    </source>
</evidence>
<feature type="transmembrane region" description="Helical" evidence="2">
    <location>
        <begin position="185"/>
        <end position="202"/>
    </location>
</feature>
<dbReference type="RefSeq" id="WP_233454206.1">
    <property type="nucleotide sequence ID" value="NZ_BJMH01000045.1"/>
</dbReference>
<feature type="transmembrane region" description="Helical" evidence="2">
    <location>
        <begin position="23"/>
        <end position="42"/>
    </location>
</feature>
<evidence type="ECO:0000256" key="2">
    <source>
        <dbReference type="SAM" id="Phobius"/>
    </source>
</evidence>
<dbReference type="Proteomes" id="UP000316882">
    <property type="component" value="Unassembled WGS sequence"/>
</dbReference>
<dbReference type="GO" id="GO:0005886">
    <property type="term" value="C:plasma membrane"/>
    <property type="evidence" value="ECO:0007669"/>
    <property type="project" value="TreeGrafter"/>
</dbReference>
<name>A0A4Y3PX56_BREPA</name>
<dbReference type="InterPro" id="IPR032816">
    <property type="entry name" value="VTT_dom"/>
</dbReference>
<keyword evidence="5" id="KW-1185">Reference proteome</keyword>
<feature type="domain" description="VTT" evidence="3">
    <location>
        <begin position="41"/>
        <end position="167"/>
    </location>
</feature>
<dbReference type="InterPro" id="IPR051311">
    <property type="entry name" value="DedA_domain"/>
</dbReference>
<keyword evidence="2" id="KW-0812">Transmembrane</keyword>
<gene>
    <name evidence="4" type="ORF">BPA01_51510</name>
</gene>
<proteinExistence type="inferred from homology"/>
<dbReference type="EMBL" id="BJMH01000045">
    <property type="protein sequence ID" value="GEB35571.1"/>
    <property type="molecule type" value="Genomic_DNA"/>
</dbReference>
<organism evidence="4 5">
    <name type="scientific">Brevibacillus parabrevis</name>
    <dbReference type="NCBI Taxonomy" id="54914"/>
    <lineage>
        <taxon>Bacteria</taxon>
        <taxon>Bacillati</taxon>
        <taxon>Bacillota</taxon>
        <taxon>Bacilli</taxon>
        <taxon>Bacillales</taxon>
        <taxon>Paenibacillaceae</taxon>
        <taxon>Brevibacillus</taxon>
    </lineage>
</organism>
<evidence type="ECO:0000313" key="5">
    <source>
        <dbReference type="Proteomes" id="UP000316882"/>
    </source>
</evidence>